<dbReference type="InterPro" id="IPR027417">
    <property type="entry name" value="P-loop_NTPase"/>
</dbReference>
<dbReference type="Gene3D" id="1.10.10.10">
    <property type="entry name" value="Winged helix-like DNA-binding domain superfamily/Winged helix DNA-binding domain"/>
    <property type="match status" value="1"/>
</dbReference>
<dbReference type="PRINTS" id="PR00038">
    <property type="entry name" value="HTHLUXR"/>
</dbReference>
<sequence>MAPKTAARRVEGNLPADCEEIVGRRQDAADIRRLLASTRLLTLTGPGGVGKTRLALHVAAKMRRAFSNGVWLVHLASLQDAKLLDRAVAEALGVHDKASRSSLETLIDHVRDKQTLIVLDNCEHLIDACAAFAEQLLRAVPEVRLLATSREVLGLPAEVRYVVPPLSLPPQDQRLTSEGAGRYEAVTLFLERAKAIDPGFGQGVDYGEVARLCRLVDGIPLAIELAAVQLRVLSLHQITDRLGDHLNALTPGYRTTAPRHQTLRAAVAWSFELCSPAEQMLWQRVTVFSGGFDLNAAEEVCSGNGLAREELLPLLAALIDKSVLTHDNAGPRARYGMLELLRQYGAERLAASEPQTDLQHRHLDHYRRLAERIRASWFTPSQVDLYADVVREMPNFRVALDHALADPARTEMGLQIITRLYGYWVYSGGFSEARYWLDRAVRLMRDTYPARFRALATQALFALMQWEIDAARPLIRECSALADGRRDPGDQAMVQFLSGRLAMLLGDYDDAISRLEESVKWYENAGAAVEDDVLQGPFLCVFYLTLAAAFGRDPRAAAFAARCRRTAEIAGAQGEISWGVWVNGIERWLAGEREQAVELFRASIRIGGPIGYRYGAAGAIESLAWATAADGRDVRAARLLGAAASIRRILGLSLPGFRSYAGEHEEWEATLRSRMGEAGFATAFEQGAGLDFDEAVAYALEEPAQPSEAGGDEATRPRAETAELTPRELEVAGLIARGVRNKEIAARLVISPRTAEGHVEHILSKLGFTSRTQIAAWYFDNVTPPQEY</sequence>
<dbReference type="InterPro" id="IPR049945">
    <property type="entry name" value="AAA_22"/>
</dbReference>
<evidence type="ECO:0000313" key="4">
    <source>
        <dbReference type="Proteomes" id="UP000295258"/>
    </source>
</evidence>
<dbReference type="Pfam" id="PF00196">
    <property type="entry name" value="GerE"/>
    <property type="match status" value="1"/>
</dbReference>
<dbReference type="InterPro" id="IPR036388">
    <property type="entry name" value="WH-like_DNA-bd_sf"/>
</dbReference>
<dbReference type="GO" id="GO:0016887">
    <property type="term" value="F:ATP hydrolysis activity"/>
    <property type="evidence" value="ECO:0007669"/>
    <property type="project" value="InterPro"/>
</dbReference>
<evidence type="ECO:0000259" key="2">
    <source>
        <dbReference type="PROSITE" id="PS50043"/>
    </source>
</evidence>
<dbReference type="AlphaFoldDB" id="A0A4R4UZ86"/>
<dbReference type="GO" id="GO:0003677">
    <property type="term" value="F:DNA binding"/>
    <property type="evidence" value="ECO:0007669"/>
    <property type="project" value="InterPro"/>
</dbReference>
<accession>A0A4R4UZ86</accession>
<dbReference type="InterPro" id="IPR011990">
    <property type="entry name" value="TPR-like_helical_dom_sf"/>
</dbReference>
<organism evidence="3 4">
    <name type="scientific">Nonomuraea deserti</name>
    <dbReference type="NCBI Taxonomy" id="1848322"/>
    <lineage>
        <taxon>Bacteria</taxon>
        <taxon>Bacillati</taxon>
        <taxon>Actinomycetota</taxon>
        <taxon>Actinomycetes</taxon>
        <taxon>Streptosporangiales</taxon>
        <taxon>Streptosporangiaceae</taxon>
        <taxon>Nonomuraea</taxon>
    </lineage>
</organism>
<keyword evidence="4" id="KW-1185">Reference proteome</keyword>
<dbReference type="Proteomes" id="UP000295258">
    <property type="component" value="Unassembled WGS sequence"/>
</dbReference>
<protein>
    <submittedName>
        <fullName evidence="3">LuxR family transcriptional regulator</fullName>
    </submittedName>
</protein>
<feature type="region of interest" description="Disordered" evidence="1">
    <location>
        <begin position="703"/>
        <end position="723"/>
    </location>
</feature>
<reference evidence="3 4" key="1">
    <citation type="submission" date="2019-03" db="EMBL/GenBank/DDBJ databases">
        <title>Draft genome sequences of novel Actinobacteria.</title>
        <authorList>
            <person name="Sahin N."/>
            <person name="Ay H."/>
            <person name="Saygin H."/>
        </authorList>
    </citation>
    <scope>NUCLEOTIDE SEQUENCE [LARGE SCALE GENOMIC DNA]</scope>
    <source>
        <strain evidence="3 4">KC310</strain>
    </source>
</reference>
<dbReference type="PROSITE" id="PS50043">
    <property type="entry name" value="HTH_LUXR_2"/>
    <property type="match status" value="1"/>
</dbReference>
<dbReference type="SUPFAM" id="SSF46894">
    <property type="entry name" value="C-terminal effector domain of the bipartite response regulators"/>
    <property type="match status" value="1"/>
</dbReference>
<feature type="compositionally biased region" description="Basic and acidic residues" evidence="1">
    <location>
        <begin position="713"/>
        <end position="723"/>
    </location>
</feature>
<name>A0A4R4UZ86_9ACTN</name>
<evidence type="ECO:0000256" key="1">
    <source>
        <dbReference type="SAM" id="MobiDB-lite"/>
    </source>
</evidence>
<dbReference type="Gene3D" id="3.40.50.300">
    <property type="entry name" value="P-loop containing nucleotide triphosphate hydrolases"/>
    <property type="match status" value="1"/>
</dbReference>
<dbReference type="SMART" id="SM00421">
    <property type="entry name" value="HTH_LUXR"/>
    <property type="match status" value="1"/>
</dbReference>
<dbReference type="RefSeq" id="WP_132601758.1">
    <property type="nucleotide sequence ID" value="NZ_SMKO01000144.1"/>
</dbReference>
<dbReference type="EMBL" id="SMKO01000144">
    <property type="protein sequence ID" value="TDC98007.1"/>
    <property type="molecule type" value="Genomic_DNA"/>
</dbReference>
<dbReference type="CDD" id="cd06170">
    <property type="entry name" value="LuxR_C_like"/>
    <property type="match status" value="1"/>
</dbReference>
<gene>
    <name evidence="3" type="ORF">E1292_35945</name>
</gene>
<dbReference type="PANTHER" id="PTHR47691:SF3">
    <property type="entry name" value="HTH-TYPE TRANSCRIPTIONAL REGULATOR RV0890C-RELATED"/>
    <property type="match status" value="1"/>
</dbReference>
<dbReference type="InterPro" id="IPR000792">
    <property type="entry name" value="Tscrpt_reg_LuxR_C"/>
</dbReference>
<proteinExistence type="predicted"/>
<dbReference type="PRINTS" id="PR00364">
    <property type="entry name" value="DISEASERSIST"/>
</dbReference>
<dbReference type="InterPro" id="IPR016032">
    <property type="entry name" value="Sig_transdc_resp-reg_C-effctor"/>
</dbReference>
<comment type="caution">
    <text evidence="3">The sequence shown here is derived from an EMBL/GenBank/DDBJ whole genome shotgun (WGS) entry which is preliminary data.</text>
</comment>
<dbReference type="PANTHER" id="PTHR47691">
    <property type="entry name" value="REGULATOR-RELATED"/>
    <property type="match status" value="1"/>
</dbReference>
<dbReference type="Pfam" id="PF13401">
    <property type="entry name" value="AAA_22"/>
    <property type="match status" value="1"/>
</dbReference>
<dbReference type="Gene3D" id="1.25.40.10">
    <property type="entry name" value="Tetratricopeptide repeat domain"/>
    <property type="match status" value="1"/>
</dbReference>
<dbReference type="SUPFAM" id="SSF48452">
    <property type="entry name" value="TPR-like"/>
    <property type="match status" value="1"/>
</dbReference>
<dbReference type="SUPFAM" id="SSF52540">
    <property type="entry name" value="P-loop containing nucleoside triphosphate hydrolases"/>
    <property type="match status" value="1"/>
</dbReference>
<dbReference type="GO" id="GO:0006355">
    <property type="term" value="P:regulation of DNA-templated transcription"/>
    <property type="evidence" value="ECO:0007669"/>
    <property type="project" value="InterPro"/>
</dbReference>
<feature type="domain" description="HTH luxR-type" evidence="2">
    <location>
        <begin position="717"/>
        <end position="782"/>
    </location>
</feature>
<evidence type="ECO:0000313" key="3">
    <source>
        <dbReference type="EMBL" id="TDC98007.1"/>
    </source>
</evidence>